<dbReference type="SUPFAM" id="SSF101756">
    <property type="entry name" value="Hypothetical protein YgiW"/>
    <property type="match status" value="1"/>
</dbReference>
<dbReference type="EMBL" id="LHYA01000017">
    <property type="protein sequence ID" value="KXB03678.1"/>
    <property type="molecule type" value="Genomic_DNA"/>
</dbReference>
<sequence length="482" mass="53440">MKEYEKPSERRFEESRGGIGEKRCPDCGAPLLDQKVCPECGADLRKRTSHKFAALICVVALAFGLGYYTYAGIQGEFTIDIGDIDEGYNYGYAWVEGTVTSGPEYRVHPSKRLTFDLSDGTGEISIRAYSEDADNLIARGLIPGVGDHVRVFGMMRVEDYGERIDIQNPEKFELDPASAEETTISQILVNFSNWKYERVTVKGYLKSMRPFGWMNLYKIENSGAELEVFFTGGLSELGDKPENLDRLYSILEITGGVAEYGGSPQLMPKSYADVKVVGRKELPGVIPLAETSDYKYELVGVSGKIVFSEDRGVGWNFWLDNLEDNSDAIPLWVWDSTYESFSENTKKQFDRGADITTYGEPETYEGEDRIELVAPPEISIDNAEGINTYQLPLVSISSLTENNVNDFVTVRGEVTQASDKGDKFTLENNAASIDVTVSESVWALLQDTPDNNDLVKVSGRVDLMGGNLVLYPGVPSDLEVVS</sequence>
<evidence type="ECO:0008006" key="4">
    <source>
        <dbReference type="Google" id="ProtNLM"/>
    </source>
</evidence>
<feature type="transmembrane region" description="Helical" evidence="1">
    <location>
        <begin position="52"/>
        <end position="70"/>
    </location>
</feature>
<keyword evidence="1" id="KW-0472">Membrane</keyword>
<dbReference type="AlphaFoldDB" id="A0A133VB36"/>
<reference evidence="2 3" key="1">
    <citation type="journal article" date="2016" name="Sci. Rep.">
        <title>Metabolic traits of an uncultured archaeal lineage -MSBL1- from brine pools of the Red Sea.</title>
        <authorList>
            <person name="Mwirichia R."/>
            <person name="Alam I."/>
            <person name="Rashid M."/>
            <person name="Vinu M."/>
            <person name="Ba-Alawi W."/>
            <person name="Anthony Kamau A."/>
            <person name="Kamanda Ngugi D."/>
            <person name="Goker M."/>
            <person name="Klenk H.P."/>
            <person name="Bajic V."/>
            <person name="Stingl U."/>
        </authorList>
    </citation>
    <scope>NUCLEOTIDE SEQUENCE [LARGE SCALE GENOMIC DNA]</scope>
    <source>
        <strain evidence="2">SCGC-AAA261G05</strain>
    </source>
</reference>
<keyword evidence="3" id="KW-1185">Reference proteome</keyword>
<gene>
    <name evidence="2" type="ORF">AKJ47_01805</name>
</gene>
<keyword evidence="1" id="KW-1133">Transmembrane helix</keyword>
<evidence type="ECO:0000313" key="3">
    <source>
        <dbReference type="Proteomes" id="UP000070405"/>
    </source>
</evidence>
<dbReference type="Gene3D" id="2.40.50.200">
    <property type="entry name" value="Bacterial OB-fold"/>
    <property type="match status" value="1"/>
</dbReference>
<comment type="caution">
    <text evidence="2">The sequence shown here is derived from an EMBL/GenBank/DDBJ whole genome shotgun (WGS) entry which is preliminary data.</text>
</comment>
<keyword evidence="1" id="KW-0812">Transmembrane</keyword>
<evidence type="ECO:0000256" key="1">
    <source>
        <dbReference type="SAM" id="Phobius"/>
    </source>
</evidence>
<accession>A0A133VB36</accession>
<evidence type="ECO:0000313" key="2">
    <source>
        <dbReference type="EMBL" id="KXB03678.1"/>
    </source>
</evidence>
<dbReference type="Gene3D" id="2.40.50.1010">
    <property type="match status" value="1"/>
</dbReference>
<dbReference type="Proteomes" id="UP000070405">
    <property type="component" value="Unassembled WGS sequence"/>
</dbReference>
<organism evidence="2 3">
    <name type="scientific">candidate division MSBL1 archaeon SCGC-AAA261G05</name>
    <dbReference type="NCBI Taxonomy" id="1698276"/>
    <lineage>
        <taxon>Archaea</taxon>
        <taxon>Methanobacteriati</taxon>
        <taxon>Methanobacteriota</taxon>
        <taxon>candidate division MSBL1</taxon>
    </lineage>
</organism>
<proteinExistence type="predicted"/>
<dbReference type="InterPro" id="IPR036700">
    <property type="entry name" value="BOBF_sf"/>
</dbReference>
<protein>
    <recommendedName>
        <fullName evidence="4">OB domain-containing protein</fullName>
    </recommendedName>
</protein>
<name>A0A133VB36_9EURY</name>